<protein>
    <submittedName>
        <fullName evidence="2">Uncharacterized protein</fullName>
    </submittedName>
</protein>
<dbReference type="EMBL" id="AECU01000165">
    <property type="protein sequence ID" value="EFQ06484.1"/>
    <property type="molecule type" value="Genomic_DNA"/>
</dbReference>
<organism evidence="2 3">
    <name type="scientific">Faecalibacterium cf. prausnitzii KLE1255</name>
    <dbReference type="NCBI Taxonomy" id="748224"/>
    <lineage>
        <taxon>Bacteria</taxon>
        <taxon>Bacillati</taxon>
        <taxon>Bacillota</taxon>
        <taxon>Clostridia</taxon>
        <taxon>Eubacteriales</taxon>
        <taxon>Oscillospiraceae</taxon>
        <taxon>Faecalibacterium</taxon>
    </lineage>
</organism>
<gene>
    <name evidence="2" type="ORF">HMPREF9436_02003</name>
</gene>
<evidence type="ECO:0000256" key="1">
    <source>
        <dbReference type="SAM" id="MobiDB-lite"/>
    </source>
</evidence>
<dbReference type="HOGENOM" id="CLU_3216479_0_0_9"/>
<dbReference type="AlphaFoldDB" id="E2ZK01"/>
<evidence type="ECO:0000313" key="3">
    <source>
        <dbReference type="Proteomes" id="UP000006028"/>
    </source>
</evidence>
<name>E2ZK01_9FIRM</name>
<dbReference type="STRING" id="748224.HMPREF9436_02003"/>
<dbReference type="Proteomes" id="UP000006028">
    <property type="component" value="Unassembled WGS sequence"/>
</dbReference>
<evidence type="ECO:0000313" key="2">
    <source>
        <dbReference type="EMBL" id="EFQ06484.1"/>
    </source>
</evidence>
<reference evidence="2 3" key="1">
    <citation type="submission" date="2010-08" db="EMBL/GenBank/DDBJ databases">
        <authorList>
            <person name="Weinstock G."/>
            <person name="Sodergren E."/>
            <person name="Clifton S."/>
            <person name="Fulton L."/>
            <person name="Fulton B."/>
            <person name="Courtney L."/>
            <person name="Fronick C."/>
            <person name="Harrison M."/>
            <person name="Strong C."/>
            <person name="Farmer C."/>
            <person name="Delahaunty K."/>
            <person name="Markovic C."/>
            <person name="Hall O."/>
            <person name="Minx P."/>
            <person name="Tomlinson C."/>
            <person name="Mitreva M."/>
            <person name="Hou S."/>
            <person name="Chen J."/>
            <person name="Wollam A."/>
            <person name="Pepin K.H."/>
            <person name="Johnson M."/>
            <person name="Bhonagiri V."/>
            <person name="Zhang X."/>
            <person name="Suruliraj S."/>
            <person name="Warren W."/>
            <person name="Chinwalla A."/>
            <person name="Mardis E.R."/>
            <person name="Wilson R.K."/>
        </authorList>
    </citation>
    <scope>NUCLEOTIDE SEQUENCE [LARGE SCALE GENOMIC DNA]</scope>
    <source>
        <strain evidence="2 3">KLE1255</strain>
    </source>
</reference>
<accession>E2ZK01</accession>
<comment type="caution">
    <text evidence="2">The sequence shown here is derived from an EMBL/GenBank/DDBJ whole genome shotgun (WGS) entry which is preliminary data.</text>
</comment>
<proteinExistence type="predicted"/>
<sequence>MFLSCFIKPSPSSLRDATSPEGGGFMACPGQKSSPLGGAVAAGD</sequence>
<feature type="region of interest" description="Disordered" evidence="1">
    <location>
        <begin position="9"/>
        <end position="44"/>
    </location>
</feature>
<dbReference type="BioCyc" id="FCF748224-HMP:GTSS-1109-MONOMER"/>